<name>A0ABW8KWN4_9GAMM</name>
<dbReference type="RefSeq" id="WP_404674688.1">
    <property type="nucleotide sequence ID" value="NZ_JBJDOT010000003.1"/>
</dbReference>
<dbReference type="InterPro" id="IPR034074">
    <property type="entry name" value="Y4bN_pept_dom"/>
</dbReference>
<proteinExistence type="predicted"/>
<sequence>MKNFIIGYGESLTTDVKIKSGSGPKAHPYSFAEARAKLVSDLQNVIEDVDAKQPNQCSNGEIVVKFIQHPSYLAKSYYPSQLFKKFGIKDLGSRSVKVKPRKWAVKKHPVEGLASCIFVSGTRSKFEAMLNTVAHEHLPDVTQKLIRSIEQVSSFSAHEKVKAIDESSKTLRLEVVLHAEATDRPVFQSFTEYAETLGGVVDWQRAKNVGGLTFLPVEISKGLESELAEFSHVRALRSVPKLRFNRPDAIRTTLKESFSLPKYEPLNNKFKVCILDGGIGSENVIKDWIHEHIPVCVQSSHPSLLAHGGEVCSTYLFGPFDPETKSFKAPYTNVDIVRVLSADDRDPDLFDVLTRIENVLKEKKYKYINLSLGPRLPIDDDDVHVWTSVIDSLLQDGHCLATVATGNDGELEGEDGRIQPPSDMVNCFSVGSSTTDNIDWERAPYSCRGPGRSPGIVKPDGLMFGGSDGELFKVYSPLTHSIVGTQGTSYAAPYALRVAAGIDAITDFDLSPAAVRALMVHHAERGEQDIHDVGWGKLPNSPEAVIECKDDEAIIVYQGTLERSQHLRIPIPVPEGINCKWVHLKATFCFNAVVDPEHPLHYTRSGLVVTFRANKGKVKEGAEHANTSDFFSLGGLYETEEELRDDAHKWETCISRKRRFQRETLSSPVFDVKYHAREKGGDPEGLNDPLHYSLILSIRAEGEKETYNKVLQQNQTLEAVKVTNRVRV</sequence>
<feature type="domain" description="Peptidase S8/S53" evidence="1">
    <location>
        <begin position="269"/>
        <end position="536"/>
    </location>
</feature>
<evidence type="ECO:0000313" key="2">
    <source>
        <dbReference type="EMBL" id="MFK3862821.1"/>
    </source>
</evidence>
<dbReference type="Gene3D" id="3.40.50.200">
    <property type="entry name" value="Peptidase S8/S53 domain"/>
    <property type="match status" value="1"/>
</dbReference>
<dbReference type="Pfam" id="PF00082">
    <property type="entry name" value="Peptidase_S8"/>
    <property type="match status" value="1"/>
</dbReference>
<comment type="caution">
    <text evidence="2">The sequence shown here is derived from an EMBL/GenBank/DDBJ whole genome shotgun (WGS) entry which is preliminary data.</text>
</comment>
<evidence type="ECO:0000313" key="3">
    <source>
        <dbReference type="Proteomes" id="UP001620262"/>
    </source>
</evidence>
<keyword evidence="3" id="KW-1185">Reference proteome</keyword>
<dbReference type="SUPFAM" id="SSF52743">
    <property type="entry name" value="Subtilisin-like"/>
    <property type="match status" value="1"/>
</dbReference>
<dbReference type="EMBL" id="JBJDOT010000003">
    <property type="protein sequence ID" value="MFK3862821.1"/>
    <property type="molecule type" value="Genomic_DNA"/>
</dbReference>
<accession>A0ABW8KWN4</accession>
<reference evidence="2 3" key="1">
    <citation type="submission" date="2024-11" db="EMBL/GenBank/DDBJ databases">
        <title>The Natural Products Discovery Center: Release of the First 8490 Sequenced Strains for Exploring Actinobacteria Biosynthetic Diversity.</title>
        <authorList>
            <person name="Kalkreuter E."/>
            <person name="Kautsar S.A."/>
            <person name="Yang D."/>
            <person name="Bader C.D."/>
            <person name="Teijaro C.N."/>
            <person name="Fluegel L."/>
            <person name="Davis C.M."/>
            <person name="Simpson J.R."/>
            <person name="Lauterbach L."/>
            <person name="Steele A.D."/>
            <person name="Gui C."/>
            <person name="Meng S."/>
            <person name="Li G."/>
            <person name="Viehrig K."/>
            <person name="Ye F."/>
            <person name="Su P."/>
            <person name="Kiefer A.F."/>
            <person name="Nichols A."/>
            <person name="Cepeda A.J."/>
            <person name="Yan W."/>
            <person name="Fan B."/>
            <person name="Jiang Y."/>
            <person name="Adhikari A."/>
            <person name="Zheng C.-J."/>
            <person name="Schuster L."/>
            <person name="Cowan T.M."/>
            <person name="Smanski M.J."/>
            <person name="Chevrette M.G."/>
            <person name="De Carvalho L.P.S."/>
            <person name="Shen B."/>
        </authorList>
    </citation>
    <scope>NUCLEOTIDE SEQUENCE [LARGE SCALE GENOMIC DNA]</scope>
    <source>
        <strain evidence="2 3">NPDC078403</strain>
    </source>
</reference>
<protein>
    <submittedName>
        <fullName evidence="2">S8 family peptidase</fullName>
    </submittedName>
</protein>
<gene>
    <name evidence="2" type="ORF">ACI2JU_02910</name>
</gene>
<evidence type="ECO:0000259" key="1">
    <source>
        <dbReference type="Pfam" id="PF00082"/>
    </source>
</evidence>
<dbReference type="CDD" id="cd04847">
    <property type="entry name" value="Peptidases_S8_Subtilisin_like_2"/>
    <property type="match status" value="1"/>
</dbReference>
<dbReference type="InterPro" id="IPR000209">
    <property type="entry name" value="Peptidase_S8/S53_dom"/>
</dbReference>
<dbReference type="Proteomes" id="UP001620262">
    <property type="component" value="Unassembled WGS sequence"/>
</dbReference>
<organism evidence="2 3">
    <name type="scientific">Pseudoalteromonas rhizosphaerae</name>
    <dbReference type="NCBI Taxonomy" id="2518973"/>
    <lineage>
        <taxon>Bacteria</taxon>
        <taxon>Pseudomonadati</taxon>
        <taxon>Pseudomonadota</taxon>
        <taxon>Gammaproteobacteria</taxon>
        <taxon>Alteromonadales</taxon>
        <taxon>Pseudoalteromonadaceae</taxon>
        <taxon>Pseudoalteromonas</taxon>
    </lineage>
</organism>
<dbReference type="InterPro" id="IPR036852">
    <property type="entry name" value="Peptidase_S8/S53_dom_sf"/>
</dbReference>